<dbReference type="EMBL" id="JAJCIS010000007">
    <property type="protein sequence ID" value="MCB7387883.1"/>
    <property type="molecule type" value="Genomic_DNA"/>
</dbReference>
<dbReference type="Proteomes" id="UP001299546">
    <property type="component" value="Unassembled WGS sequence"/>
</dbReference>
<keyword evidence="2" id="KW-1185">Reference proteome</keyword>
<proteinExistence type="predicted"/>
<name>A0ABS8DHI8_9FIRM</name>
<protein>
    <submittedName>
        <fullName evidence="1">Uncharacterized protein</fullName>
    </submittedName>
</protein>
<sequence>MLKRGKYIAEHDNGILDQYRIVMSVRETEKSYVFELLEYVSRYSPAQMDMLLDKNKRVVISKSKGGHAMRIWNDHDFTLYPYQAGIPFHFEWVGEGGNKEGSVKCG</sequence>
<organism evidence="1 2">
    <name type="scientific">Bariatricus massiliensis</name>
    <dbReference type="NCBI Taxonomy" id="1745713"/>
    <lineage>
        <taxon>Bacteria</taxon>
        <taxon>Bacillati</taxon>
        <taxon>Bacillota</taxon>
        <taxon>Clostridia</taxon>
        <taxon>Lachnospirales</taxon>
        <taxon>Lachnospiraceae</taxon>
        <taxon>Bariatricus</taxon>
    </lineage>
</organism>
<gene>
    <name evidence="1" type="ORF">LIZ65_11335</name>
</gene>
<evidence type="ECO:0000313" key="2">
    <source>
        <dbReference type="Proteomes" id="UP001299546"/>
    </source>
</evidence>
<reference evidence="1 2" key="1">
    <citation type="submission" date="2021-10" db="EMBL/GenBank/DDBJ databases">
        <title>Collection of gut derived symbiotic bacterial strains cultured from healthy donors.</title>
        <authorList>
            <person name="Lin H."/>
            <person name="Littmann E."/>
            <person name="Kohout C."/>
            <person name="Pamer E.G."/>
        </authorList>
    </citation>
    <scope>NUCLEOTIDE SEQUENCE [LARGE SCALE GENOMIC DNA]</scope>
    <source>
        <strain evidence="1 2">DFI.1.165</strain>
    </source>
</reference>
<accession>A0ABS8DHI8</accession>
<evidence type="ECO:0000313" key="1">
    <source>
        <dbReference type="EMBL" id="MCB7387883.1"/>
    </source>
</evidence>
<dbReference type="RefSeq" id="WP_025641553.1">
    <property type="nucleotide sequence ID" value="NZ_JAJCIQ010000008.1"/>
</dbReference>
<comment type="caution">
    <text evidence="1">The sequence shown here is derived from an EMBL/GenBank/DDBJ whole genome shotgun (WGS) entry which is preliminary data.</text>
</comment>